<feature type="transmembrane region" description="Helical" evidence="6">
    <location>
        <begin position="310"/>
        <end position="330"/>
    </location>
</feature>
<dbReference type="InterPro" id="IPR005829">
    <property type="entry name" value="Sugar_transporter_CS"/>
</dbReference>
<dbReference type="Gene3D" id="1.20.1250.20">
    <property type="entry name" value="MFS general substrate transporter like domains"/>
    <property type="match status" value="2"/>
</dbReference>
<evidence type="ECO:0000256" key="1">
    <source>
        <dbReference type="ARBA" id="ARBA00004651"/>
    </source>
</evidence>
<keyword evidence="9" id="KW-1185">Reference proteome</keyword>
<comment type="subcellular location">
    <subcellularLocation>
        <location evidence="1">Cell membrane</location>
        <topology evidence="1">Multi-pass membrane protein</topology>
    </subcellularLocation>
</comment>
<feature type="transmembrane region" description="Helical" evidence="6">
    <location>
        <begin position="175"/>
        <end position="196"/>
    </location>
</feature>
<evidence type="ECO:0000256" key="3">
    <source>
        <dbReference type="ARBA" id="ARBA00022692"/>
    </source>
</evidence>
<gene>
    <name evidence="8" type="ORF">ETSY1_35025</name>
</gene>
<protein>
    <recommendedName>
        <fullName evidence="7">Major facilitator superfamily (MFS) profile domain-containing protein</fullName>
    </recommendedName>
</protein>
<dbReference type="InterPro" id="IPR050189">
    <property type="entry name" value="MFS_Efflux_Transporters"/>
</dbReference>
<feature type="transmembrane region" description="Helical" evidence="6">
    <location>
        <begin position="288"/>
        <end position="304"/>
    </location>
</feature>
<evidence type="ECO:0000256" key="6">
    <source>
        <dbReference type="SAM" id="Phobius"/>
    </source>
</evidence>
<organism evidence="8 9">
    <name type="scientific">Entotheonella factor</name>
    <dbReference type="NCBI Taxonomy" id="1429438"/>
    <lineage>
        <taxon>Bacteria</taxon>
        <taxon>Pseudomonadati</taxon>
        <taxon>Nitrospinota/Tectimicrobiota group</taxon>
        <taxon>Candidatus Tectimicrobiota</taxon>
        <taxon>Candidatus Entotheonellia</taxon>
        <taxon>Candidatus Entotheonellales</taxon>
        <taxon>Candidatus Entotheonellaceae</taxon>
        <taxon>Candidatus Entotheonella</taxon>
    </lineage>
</organism>
<keyword evidence="2" id="KW-1003">Cell membrane</keyword>
<evidence type="ECO:0000313" key="9">
    <source>
        <dbReference type="Proteomes" id="UP000019141"/>
    </source>
</evidence>
<reference evidence="8 9" key="1">
    <citation type="journal article" date="2014" name="Nature">
        <title>An environmental bacterial taxon with a large and distinct metabolic repertoire.</title>
        <authorList>
            <person name="Wilson M.C."/>
            <person name="Mori T."/>
            <person name="Ruckert C."/>
            <person name="Uria A.R."/>
            <person name="Helf M.J."/>
            <person name="Takada K."/>
            <person name="Gernert C."/>
            <person name="Steffens U.A."/>
            <person name="Heycke N."/>
            <person name="Schmitt S."/>
            <person name="Rinke C."/>
            <person name="Helfrich E.J."/>
            <person name="Brachmann A.O."/>
            <person name="Gurgui C."/>
            <person name="Wakimoto T."/>
            <person name="Kracht M."/>
            <person name="Crusemann M."/>
            <person name="Hentschel U."/>
            <person name="Abe I."/>
            <person name="Matsunaga S."/>
            <person name="Kalinowski J."/>
            <person name="Takeyama H."/>
            <person name="Piel J."/>
        </authorList>
    </citation>
    <scope>NUCLEOTIDE SEQUENCE [LARGE SCALE GENOMIC DNA]</scope>
    <source>
        <strain evidence="9">TSY1</strain>
    </source>
</reference>
<feature type="transmembrane region" description="Helical" evidence="6">
    <location>
        <begin position="246"/>
        <end position="267"/>
    </location>
</feature>
<dbReference type="PANTHER" id="PTHR43124:SF3">
    <property type="entry name" value="CHLORAMPHENICOL EFFLUX PUMP RV0191"/>
    <property type="match status" value="1"/>
</dbReference>
<dbReference type="EMBL" id="AZHW01001072">
    <property type="protein sequence ID" value="ETW94402.1"/>
    <property type="molecule type" value="Genomic_DNA"/>
</dbReference>
<accession>W4L8R0</accession>
<keyword evidence="4 6" id="KW-1133">Transmembrane helix</keyword>
<dbReference type="GO" id="GO:0005886">
    <property type="term" value="C:plasma membrane"/>
    <property type="evidence" value="ECO:0007669"/>
    <property type="project" value="UniProtKB-SubCell"/>
</dbReference>
<evidence type="ECO:0000256" key="2">
    <source>
        <dbReference type="ARBA" id="ARBA00022475"/>
    </source>
</evidence>
<dbReference type="InterPro" id="IPR011701">
    <property type="entry name" value="MFS"/>
</dbReference>
<feature type="transmembrane region" description="Helical" evidence="6">
    <location>
        <begin position="216"/>
        <end position="234"/>
    </location>
</feature>
<dbReference type="GO" id="GO:0022857">
    <property type="term" value="F:transmembrane transporter activity"/>
    <property type="evidence" value="ECO:0007669"/>
    <property type="project" value="InterPro"/>
</dbReference>
<comment type="caution">
    <text evidence="8">The sequence shown here is derived from an EMBL/GenBank/DDBJ whole genome shotgun (WGS) entry which is preliminary data.</text>
</comment>
<dbReference type="SUPFAM" id="SSF103473">
    <property type="entry name" value="MFS general substrate transporter"/>
    <property type="match status" value="1"/>
</dbReference>
<evidence type="ECO:0000256" key="4">
    <source>
        <dbReference type="ARBA" id="ARBA00022989"/>
    </source>
</evidence>
<name>W4L8R0_ENTF1</name>
<evidence type="ECO:0000313" key="8">
    <source>
        <dbReference type="EMBL" id="ETW94402.1"/>
    </source>
</evidence>
<proteinExistence type="predicted"/>
<dbReference type="Proteomes" id="UP000019141">
    <property type="component" value="Unassembled WGS sequence"/>
</dbReference>
<evidence type="ECO:0000259" key="7">
    <source>
        <dbReference type="PROSITE" id="PS50850"/>
    </source>
</evidence>
<feature type="transmembrane region" description="Helical" evidence="6">
    <location>
        <begin position="86"/>
        <end position="119"/>
    </location>
</feature>
<dbReference type="InterPro" id="IPR036259">
    <property type="entry name" value="MFS_trans_sf"/>
</dbReference>
<feature type="domain" description="Major facilitator superfamily (MFS) profile" evidence="7">
    <location>
        <begin position="19"/>
        <end position="400"/>
    </location>
</feature>
<dbReference type="AlphaFoldDB" id="W4L8R0"/>
<feature type="transmembrane region" description="Helical" evidence="6">
    <location>
        <begin position="342"/>
        <end position="364"/>
    </location>
</feature>
<feature type="transmembrane region" description="Helical" evidence="6">
    <location>
        <begin position="376"/>
        <end position="394"/>
    </location>
</feature>
<dbReference type="InterPro" id="IPR020846">
    <property type="entry name" value="MFS_dom"/>
</dbReference>
<evidence type="ECO:0000256" key="5">
    <source>
        <dbReference type="ARBA" id="ARBA00023136"/>
    </source>
</evidence>
<dbReference type="PROSITE" id="PS00216">
    <property type="entry name" value="SUGAR_TRANSPORT_1"/>
    <property type="match status" value="1"/>
</dbReference>
<dbReference type="HOGENOM" id="CLU_596698_0_0_7"/>
<sequence length="404" mass="43643">MQHRITTSQQEPSVPDRLLLPLIATGHGSTHWYAGMLSALLPAIREDLGLTYAQIGLLMTGRALLGACGNVATSIASDMGGQRRSILIGSVFLVALCYILIGMSTSLLMLLFFGSMAAMASNAWHPPSMALLGERFPDRRGYALGWHGTGANLGQTLGPLAAGAMLSYMSWRATLYVNVWPGLLMGLLLLWLLPVLDDDRLTRQAKGYWHELKSGLVYNTAVMKVAVLSILRTMGQQGLQTFLPLYMAESLGFGPALVGVGLAIMTFSGSWLEPISGLLSDRIGRKPILFVSLLLSAFMVWGLTLVSGVWLPLLFIGLIGLLHLSLRPIIMAFAMDVTPPGIGASTIGFVFSVNQLFSAFTPLMTGYLADVYDLKTAFYVFAVLTLVAALWVPLMSRVRTGEEA</sequence>
<keyword evidence="5 6" id="KW-0472">Membrane</keyword>
<dbReference type="Pfam" id="PF07690">
    <property type="entry name" value="MFS_1"/>
    <property type="match status" value="2"/>
</dbReference>
<dbReference type="PANTHER" id="PTHR43124">
    <property type="entry name" value="PURINE EFFLUX PUMP PBUE"/>
    <property type="match status" value="1"/>
</dbReference>
<keyword evidence="3 6" id="KW-0812">Transmembrane</keyword>
<dbReference type="PROSITE" id="PS50850">
    <property type="entry name" value="MFS"/>
    <property type="match status" value="1"/>
</dbReference>